<feature type="domain" description="NodB homology" evidence="1">
    <location>
        <begin position="15"/>
        <end position="67"/>
    </location>
</feature>
<keyword evidence="3" id="KW-1185">Reference proteome</keyword>
<accession>A0ABY7VT12</accession>
<dbReference type="PROSITE" id="PS51677">
    <property type="entry name" value="NODB"/>
    <property type="match status" value="1"/>
</dbReference>
<sequence>MIFFSFLLHAEKTQKTVILTFDDSVKSKAEFVAPLLKKHGFNATFFITEGFSLRQVIQASACVGCKF</sequence>
<evidence type="ECO:0000259" key="1">
    <source>
        <dbReference type="PROSITE" id="PS51677"/>
    </source>
</evidence>
<proteinExistence type="predicted"/>
<dbReference type="InterPro" id="IPR002509">
    <property type="entry name" value="NODB_dom"/>
</dbReference>
<dbReference type="SUPFAM" id="SSF88713">
    <property type="entry name" value="Glycoside hydrolase/deacetylase"/>
    <property type="match status" value="1"/>
</dbReference>
<dbReference type="Proteomes" id="UP001214250">
    <property type="component" value="Chromosome 1"/>
</dbReference>
<dbReference type="InterPro" id="IPR011330">
    <property type="entry name" value="Glyco_hydro/deAcase_b/a-brl"/>
</dbReference>
<dbReference type="Pfam" id="PF01522">
    <property type="entry name" value="Polysacc_deac_1"/>
    <property type="match status" value="1"/>
</dbReference>
<organism evidence="2 3">
    <name type="scientific">Lentisphaera profundi</name>
    <dbReference type="NCBI Taxonomy" id="1658616"/>
    <lineage>
        <taxon>Bacteria</taxon>
        <taxon>Pseudomonadati</taxon>
        <taxon>Lentisphaerota</taxon>
        <taxon>Lentisphaeria</taxon>
        <taxon>Lentisphaerales</taxon>
        <taxon>Lentisphaeraceae</taxon>
        <taxon>Lentisphaera</taxon>
    </lineage>
</organism>
<gene>
    <name evidence="2" type="ORF">PQO03_05155</name>
</gene>
<protein>
    <submittedName>
        <fullName evidence="2">Polysaccharide deacetylase family protein</fullName>
    </submittedName>
</protein>
<dbReference type="RefSeq" id="WP_274151658.1">
    <property type="nucleotide sequence ID" value="NZ_CP117811.1"/>
</dbReference>
<dbReference type="EMBL" id="CP117811">
    <property type="protein sequence ID" value="WDE97338.1"/>
    <property type="molecule type" value="Genomic_DNA"/>
</dbReference>
<evidence type="ECO:0000313" key="3">
    <source>
        <dbReference type="Proteomes" id="UP001214250"/>
    </source>
</evidence>
<evidence type="ECO:0000313" key="2">
    <source>
        <dbReference type="EMBL" id="WDE97338.1"/>
    </source>
</evidence>
<reference evidence="2 3" key="1">
    <citation type="submission" date="2023-02" db="EMBL/GenBank/DDBJ databases">
        <title>Genome sequence of Lentisphaera profundi SAORIC-696.</title>
        <authorList>
            <person name="Kim e."/>
            <person name="Cho J.-C."/>
            <person name="Choi A."/>
            <person name="Kang I."/>
        </authorList>
    </citation>
    <scope>NUCLEOTIDE SEQUENCE [LARGE SCALE GENOMIC DNA]</scope>
    <source>
        <strain evidence="2 3">SAORIC-696</strain>
    </source>
</reference>
<dbReference type="Gene3D" id="3.20.20.370">
    <property type="entry name" value="Glycoside hydrolase/deacetylase"/>
    <property type="match status" value="1"/>
</dbReference>
<name>A0ABY7VT12_9BACT</name>